<dbReference type="EMBL" id="JAZHXI010000002">
    <property type="protein sequence ID" value="KAL2074632.1"/>
    <property type="molecule type" value="Genomic_DNA"/>
</dbReference>
<dbReference type="Proteomes" id="UP001595075">
    <property type="component" value="Unassembled WGS sequence"/>
</dbReference>
<comment type="caution">
    <text evidence="2">The sequence shown here is derived from an EMBL/GenBank/DDBJ whole genome shotgun (WGS) entry which is preliminary data.</text>
</comment>
<accession>A0ABR4CXQ5</accession>
<evidence type="ECO:0000313" key="3">
    <source>
        <dbReference type="Proteomes" id="UP001595075"/>
    </source>
</evidence>
<gene>
    <name evidence="2" type="ORF">VTL71DRAFT_8410</name>
</gene>
<organism evidence="2 3">
    <name type="scientific">Oculimacula yallundae</name>
    <dbReference type="NCBI Taxonomy" id="86028"/>
    <lineage>
        <taxon>Eukaryota</taxon>
        <taxon>Fungi</taxon>
        <taxon>Dikarya</taxon>
        <taxon>Ascomycota</taxon>
        <taxon>Pezizomycotina</taxon>
        <taxon>Leotiomycetes</taxon>
        <taxon>Helotiales</taxon>
        <taxon>Ploettnerulaceae</taxon>
        <taxon>Oculimacula</taxon>
    </lineage>
</organism>
<keyword evidence="1" id="KW-0732">Signal</keyword>
<feature type="signal peptide" evidence="1">
    <location>
        <begin position="1"/>
        <end position="18"/>
    </location>
</feature>
<sequence length="130" mass="13419">MKFTTTTALLSGLSGALAADGIFSITGTGQTGSPSTVSLQVLNGVVGEAPKCSGTALTTPLPGSGTIPCVQGYALTFHWNSIHEGISATYTNPTNTFTYNVPNNGCDANNLCQFGFTNNFPGRKARALRV</sequence>
<proteinExistence type="predicted"/>
<reference evidence="2 3" key="1">
    <citation type="journal article" date="2024" name="Commun. Biol.">
        <title>Comparative genomic analysis of thermophilic fungi reveals convergent evolutionary adaptations and gene losses.</title>
        <authorList>
            <person name="Steindorff A.S."/>
            <person name="Aguilar-Pontes M.V."/>
            <person name="Robinson A.J."/>
            <person name="Andreopoulos B."/>
            <person name="LaButti K."/>
            <person name="Kuo A."/>
            <person name="Mondo S."/>
            <person name="Riley R."/>
            <person name="Otillar R."/>
            <person name="Haridas S."/>
            <person name="Lipzen A."/>
            <person name="Grimwood J."/>
            <person name="Schmutz J."/>
            <person name="Clum A."/>
            <person name="Reid I.D."/>
            <person name="Moisan M.C."/>
            <person name="Butler G."/>
            <person name="Nguyen T.T.M."/>
            <person name="Dewar K."/>
            <person name="Conant G."/>
            <person name="Drula E."/>
            <person name="Henrissat B."/>
            <person name="Hansel C."/>
            <person name="Singer S."/>
            <person name="Hutchinson M.I."/>
            <person name="de Vries R.P."/>
            <person name="Natvig D.O."/>
            <person name="Powell A.J."/>
            <person name="Tsang A."/>
            <person name="Grigoriev I.V."/>
        </authorList>
    </citation>
    <scope>NUCLEOTIDE SEQUENCE [LARGE SCALE GENOMIC DNA]</scope>
    <source>
        <strain evidence="2 3">CBS 494.80</strain>
    </source>
</reference>
<feature type="chain" id="PRO_5047247766" evidence="1">
    <location>
        <begin position="19"/>
        <end position="130"/>
    </location>
</feature>
<protein>
    <submittedName>
        <fullName evidence="2">Uncharacterized protein</fullName>
    </submittedName>
</protein>
<evidence type="ECO:0000313" key="2">
    <source>
        <dbReference type="EMBL" id="KAL2074632.1"/>
    </source>
</evidence>
<evidence type="ECO:0000256" key="1">
    <source>
        <dbReference type="SAM" id="SignalP"/>
    </source>
</evidence>
<name>A0ABR4CXQ5_9HELO</name>
<keyword evidence="3" id="KW-1185">Reference proteome</keyword>